<dbReference type="AlphaFoldDB" id="C0QD32"/>
<dbReference type="KEGG" id="dat:HRM2_42080"/>
<dbReference type="RefSeq" id="WP_015905996.1">
    <property type="nucleotide sequence ID" value="NC_012108.1"/>
</dbReference>
<dbReference type="EMBL" id="CP001087">
    <property type="protein sequence ID" value="ACN17264.1"/>
    <property type="molecule type" value="Genomic_DNA"/>
</dbReference>
<gene>
    <name evidence="2" type="ordered locus">HRM2_42080</name>
</gene>
<accession>C0QD32</accession>
<dbReference type="HOGENOM" id="CLU_089210_3_0_7"/>
<dbReference type="OrthoDB" id="9795345at2"/>
<evidence type="ECO:0000313" key="2">
    <source>
        <dbReference type="EMBL" id="ACN17264.1"/>
    </source>
</evidence>
<name>C0QD32_DESAH</name>
<keyword evidence="3" id="KW-1185">Reference proteome</keyword>
<dbReference type="eggNOG" id="COG5394">
    <property type="taxonomic scope" value="Bacteria"/>
</dbReference>
<sequence>MNNTIHIKKYPNRRLYDTDKSAYVTLQDVSGLISDGHRVEVTDVKTGEDVTAFILTQIIMNKAKEANSLLPVSLLHLVIRYGDTLLHDFFDTHLEQTMENYLEYRRSMDHQLQTYLEMGMDLSTLAKKTFKEMDPMGFFSSTFGNKDEKK</sequence>
<feature type="domain" description="PHA accumulation regulator DNA-binding N-terminal" evidence="1">
    <location>
        <begin position="7"/>
        <end position="64"/>
    </location>
</feature>
<reference evidence="2 3" key="1">
    <citation type="journal article" date="2009" name="Environ. Microbiol.">
        <title>Genome sequence of Desulfobacterium autotrophicum HRM2, a marine sulfate reducer oxidizing organic carbon completely to carbon dioxide.</title>
        <authorList>
            <person name="Strittmatter A.W."/>
            <person name="Liesegang H."/>
            <person name="Rabus R."/>
            <person name="Decker I."/>
            <person name="Amann J."/>
            <person name="Andres S."/>
            <person name="Henne A."/>
            <person name="Fricke W.F."/>
            <person name="Martinez-Arias R."/>
            <person name="Bartels D."/>
            <person name="Goesmann A."/>
            <person name="Krause L."/>
            <person name="Puehler A."/>
            <person name="Klenk H.P."/>
            <person name="Richter M."/>
            <person name="Schuler M."/>
            <person name="Gloeckner F.O."/>
            <person name="Meyerdierks A."/>
            <person name="Gottschalk G."/>
            <person name="Amann R."/>
        </authorList>
    </citation>
    <scope>NUCLEOTIDE SEQUENCE [LARGE SCALE GENOMIC DNA]</scope>
    <source>
        <strain evidence="3">ATCC 43914 / DSM 3382 / HRM2</strain>
    </source>
</reference>
<evidence type="ECO:0000259" key="1">
    <source>
        <dbReference type="Pfam" id="PF07879"/>
    </source>
</evidence>
<dbReference type="Proteomes" id="UP000000442">
    <property type="component" value="Chromosome"/>
</dbReference>
<dbReference type="InterPro" id="IPR012909">
    <property type="entry name" value="PHA_DNA-bd_N"/>
</dbReference>
<organism evidence="2 3">
    <name type="scientific">Desulforapulum autotrophicum (strain ATCC 43914 / DSM 3382 / VKM B-1955 / HRM2)</name>
    <name type="common">Desulfobacterium autotrophicum</name>
    <dbReference type="NCBI Taxonomy" id="177437"/>
    <lineage>
        <taxon>Bacteria</taxon>
        <taxon>Pseudomonadati</taxon>
        <taxon>Thermodesulfobacteriota</taxon>
        <taxon>Desulfobacteria</taxon>
        <taxon>Desulfobacterales</taxon>
        <taxon>Desulfobacteraceae</taxon>
        <taxon>Desulforapulum</taxon>
    </lineage>
</organism>
<protein>
    <recommendedName>
        <fullName evidence="1">PHA accumulation regulator DNA-binding N-terminal domain-containing protein</fullName>
    </recommendedName>
</protein>
<evidence type="ECO:0000313" key="3">
    <source>
        <dbReference type="Proteomes" id="UP000000442"/>
    </source>
</evidence>
<proteinExistence type="predicted"/>
<dbReference type="Pfam" id="PF07879">
    <property type="entry name" value="PHB_acc_N"/>
    <property type="match status" value="1"/>
</dbReference>
<dbReference type="STRING" id="177437.HRM2_42080"/>